<evidence type="ECO:0000313" key="1">
    <source>
        <dbReference type="EMBL" id="KAG2409201.1"/>
    </source>
</evidence>
<dbReference type="EMBL" id="JABFOF010000001">
    <property type="protein sequence ID" value="KAG2409201.1"/>
    <property type="molecule type" value="Genomic_DNA"/>
</dbReference>
<organism evidence="1 2">
    <name type="scientific">Phaseolus angularis</name>
    <name type="common">Azuki bean</name>
    <name type="synonym">Vigna angularis</name>
    <dbReference type="NCBI Taxonomy" id="3914"/>
    <lineage>
        <taxon>Eukaryota</taxon>
        <taxon>Viridiplantae</taxon>
        <taxon>Streptophyta</taxon>
        <taxon>Embryophyta</taxon>
        <taxon>Tracheophyta</taxon>
        <taxon>Spermatophyta</taxon>
        <taxon>Magnoliopsida</taxon>
        <taxon>eudicotyledons</taxon>
        <taxon>Gunneridae</taxon>
        <taxon>Pentapetalae</taxon>
        <taxon>rosids</taxon>
        <taxon>fabids</taxon>
        <taxon>Fabales</taxon>
        <taxon>Fabaceae</taxon>
        <taxon>Papilionoideae</taxon>
        <taxon>50 kb inversion clade</taxon>
        <taxon>NPAAA clade</taxon>
        <taxon>indigoferoid/millettioid clade</taxon>
        <taxon>Phaseoleae</taxon>
        <taxon>Vigna</taxon>
    </lineage>
</organism>
<dbReference type="AlphaFoldDB" id="A0A8T0LCG0"/>
<dbReference type="Proteomes" id="UP000743370">
    <property type="component" value="Unassembled WGS sequence"/>
</dbReference>
<gene>
    <name evidence="1" type="ORF">HKW66_Vig0040230</name>
</gene>
<protein>
    <submittedName>
        <fullName evidence="1">Uncharacterized protein</fullName>
    </submittedName>
</protein>
<evidence type="ECO:0000313" key="2">
    <source>
        <dbReference type="Proteomes" id="UP000743370"/>
    </source>
</evidence>
<sequence>MCEGIEIIFTSTDNEIVNCLNLNMLFDSFVELQSRVLEAMVPKSGSAMPLKRLLLDALRVGSNPNFDLGKIEFPSPRLSTPLCVVGVAVQEIVSMNGFGNEKVYLVVHEMVRKGKKKRK</sequence>
<accession>A0A8T0LCG0</accession>
<proteinExistence type="predicted"/>
<comment type="caution">
    <text evidence="1">The sequence shown here is derived from an EMBL/GenBank/DDBJ whole genome shotgun (WGS) entry which is preliminary data.</text>
</comment>
<name>A0A8T0LCG0_PHAAN</name>
<reference evidence="1 2" key="1">
    <citation type="submission" date="2020-05" db="EMBL/GenBank/DDBJ databases">
        <title>Vigna angularis (adzuki bean) Var. LongXiaoDou No. 4 denovo assembly.</title>
        <authorList>
            <person name="Xiang H."/>
        </authorList>
    </citation>
    <scope>NUCLEOTIDE SEQUENCE [LARGE SCALE GENOMIC DNA]</scope>
    <source>
        <tissue evidence="1">Leaf</tissue>
    </source>
</reference>